<keyword evidence="3" id="KW-1185">Reference proteome</keyword>
<evidence type="ECO:0000313" key="2">
    <source>
        <dbReference type="EMBL" id="ETN69489.1"/>
    </source>
</evidence>
<dbReference type="SUPFAM" id="SSF53098">
    <property type="entry name" value="Ribonuclease H-like"/>
    <property type="match status" value="1"/>
</dbReference>
<organism evidence="2 3">
    <name type="scientific">Necator americanus</name>
    <name type="common">Human hookworm</name>
    <dbReference type="NCBI Taxonomy" id="51031"/>
    <lineage>
        <taxon>Eukaryota</taxon>
        <taxon>Metazoa</taxon>
        <taxon>Ecdysozoa</taxon>
        <taxon>Nematoda</taxon>
        <taxon>Chromadorea</taxon>
        <taxon>Rhabditida</taxon>
        <taxon>Rhabditina</taxon>
        <taxon>Rhabditomorpha</taxon>
        <taxon>Strongyloidea</taxon>
        <taxon>Ancylostomatidae</taxon>
        <taxon>Bunostominae</taxon>
        <taxon>Necator</taxon>
    </lineage>
</organism>
<dbReference type="Pfam" id="PF02171">
    <property type="entry name" value="Piwi"/>
    <property type="match status" value="1"/>
</dbReference>
<dbReference type="InterPro" id="IPR036397">
    <property type="entry name" value="RNaseH_sf"/>
</dbReference>
<dbReference type="AlphaFoldDB" id="W2SIK8"/>
<protein>
    <recommendedName>
        <fullName evidence="1">Piwi domain-containing protein</fullName>
    </recommendedName>
</protein>
<dbReference type="InterPro" id="IPR003165">
    <property type="entry name" value="Piwi"/>
</dbReference>
<sequence length="99" mass="11658">MSADELQSVMLALTFQHQICDSPVSIPEPIYQADEWAKRGKDIWKAYTWILIRSGLSDRYNVILMKDRGKYVDYPVDFEAMTKRLAFWNTKLENRRVNA</sequence>
<evidence type="ECO:0000313" key="3">
    <source>
        <dbReference type="Proteomes" id="UP000053676"/>
    </source>
</evidence>
<name>W2SIK8_NECAM</name>
<accession>W2SIK8</accession>
<dbReference type="InterPro" id="IPR012337">
    <property type="entry name" value="RNaseH-like_sf"/>
</dbReference>
<dbReference type="EMBL" id="KI669099">
    <property type="protein sequence ID" value="ETN69489.1"/>
    <property type="molecule type" value="Genomic_DNA"/>
</dbReference>
<proteinExistence type="predicted"/>
<feature type="domain" description="Piwi" evidence="1">
    <location>
        <begin position="1"/>
        <end position="45"/>
    </location>
</feature>
<dbReference type="STRING" id="51031.W2SIK8"/>
<reference evidence="3" key="1">
    <citation type="journal article" date="2014" name="Nat. Genet.">
        <title>Genome of the human hookworm Necator americanus.</title>
        <authorList>
            <person name="Tang Y.T."/>
            <person name="Gao X."/>
            <person name="Rosa B.A."/>
            <person name="Abubucker S."/>
            <person name="Hallsworth-Pepin K."/>
            <person name="Martin J."/>
            <person name="Tyagi R."/>
            <person name="Heizer E."/>
            <person name="Zhang X."/>
            <person name="Bhonagiri-Palsikar V."/>
            <person name="Minx P."/>
            <person name="Warren W.C."/>
            <person name="Wang Q."/>
            <person name="Zhan B."/>
            <person name="Hotez P.J."/>
            <person name="Sternberg P.W."/>
            <person name="Dougall A."/>
            <person name="Gaze S.T."/>
            <person name="Mulvenna J."/>
            <person name="Sotillo J."/>
            <person name="Ranganathan S."/>
            <person name="Rabelo E.M."/>
            <person name="Wilson R.K."/>
            <person name="Felgner P.L."/>
            <person name="Bethony J."/>
            <person name="Hawdon J.M."/>
            <person name="Gasser R.B."/>
            <person name="Loukas A."/>
            <person name="Mitreva M."/>
        </authorList>
    </citation>
    <scope>NUCLEOTIDE SEQUENCE [LARGE SCALE GENOMIC DNA]</scope>
</reference>
<dbReference type="OrthoDB" id="5868801at2759"/>
<gene>
    <name evidence="2" type="ORF">NECAME_15260</name>
</gene>
<dbReference type="GO" id="GO:0003676">
    <property type="term" value="F:nucleic acid binding"/>
    <property type="evidence" value="ECO:0007669"/>
    <property type="project" value="InterPro"/>
</dbReference>
<dbReference type="Gene3D" id="3.30.420.10">
    <property type="entry name" value="Ribonuclease H-like superfamily/Ribonuclease H"/>
    <property type="match status" value="1"/>
</dbReference>
<evidence type="ECO:0000259" key="1">
    <source>
        <dbReference type="Pfam" id="PF02171"/>
    </source>
</evidence>
<dbReference type="Proteomes" id="UP000053676">
    <property type="component" value="Unassembled WGS sequence"/>
</dbReference>
<dbReference type="KEGG" id="nai:NECAME_15260"/>